<dbReference type="InterPro" id="IPR048142">
    <property type="entry name" value="QRL_CxxC_CxxC"/>
</dbReference>
<dbReference type="RefSeq" id="WP_195036202.1">
    <property type="nucleotide sequence ID" value="NZ_JADLRE010000035.1"/>
</dbReference>
<reference evidence="2 3" key="1">
    <citation type="submission" date="2020-10" db="EMBL/GenBank/DDBJ databases">
        <title>Identification of Nocardia species via Next-generation sequencing and recognition of intraspecies genetic diversity.</title>
        <authorList>
            <person name="Li P."/>
            <person name="Li P."/>
            <person name="Lu B."/>
        </authorList>
    </citation>
    <scope>NUCLEOTIDE SEQUENCE [LARGE SCALE GENOMIC DNA]</scope>
    <source>
        <strain evidence="2 3">N-11</strain>
    </source>
</reference>
<dbReference type="EMBL" id="JADLRE010000035">
    <property type="protein sequence ID" value="MBF6229354.1"/>
    <property type="molecule type" value="Genomic_DNA"/>
</dbReference>
<organism evidence="2 3">
    <name type="scientific">Nocardia abscessus</name>
    <dbReference type="NCBI Taxonomy" id="120957"/>
    <lineage>
        <taxon>Bacteria</taxon>
        <taxon>Bacillati</taxon>
        <taxon>Actinomycetota</taxon>
        <taxon>Actinomycetes</taxon>
        <taxon>Mycobacteriales</taxon>
        <taxon>Nocardiaceae</taxon>
        <taxon>Nocardia</taxon>
    </lineage>
</organism>
<proteinExistence type="predicted"/>
<dbReference type="NCBIfam" id="NF041638">
    <property type="entry name" value="QRL_CxxC_CxxC"/>
    <property type="match status" value="1"/>
</dbReference>
<comment type="caution">
    <text evidence="2">The sequence shown here is derived from an EMBL/GenBank/DDBJ whole genome shotgun (WGS) entry which is preliminary data.</text>
</comment>
<evidence type="ECO:0000313" key="3">
    <source>
        <dbReference type="Proteomes" id="UP000807309"/>
    </source>
</evidence>
<feature type="region of interest" description="Disordered" evidence="1">
    <location>
        <begin position="715"/>
        <end position="761"/>
    </location>
</feature>
<evidence type="ECO:0000313" key="2">
    <source>
        <dbReference type="EMBL" id="MBF6229354.1"/>
    </source>
</evidence>
<protein>
    <submittedName>
        <fullName evidence="2">Uncharacterized protein</fullName>
    </submittedName>
</protein>
<name>A0ABS0CG93_9NOCA</name>
<dbReference type="Proteomes" id="UP000807309">
    <property type="component" value="Unassembled WGS sequence"/>
</dbReference>
<accession>A0ABS0CG93</accession>
<gene>
    <name evidence="2" type="ORF">IU470_30220</name>
</gene>
<sequence>MTKGDTSTEGGDIPEYPWMLAPAHFRTRRQLRAAGLGPNRQGVAALMVGKRRGRRLVAHLFDVRKAAPKRVPSPAQLAAITKATAEHQIKAAERHGISRAELHAEVDPGPGWADPTQEGTPMSDNPSVELAGISAEVRALHAAGQLDDGVADYISDVMAEADDDQLQLGVPAGHGQRIAYLLATVAANQARQRSAKVDAAIGRAERGEDADWDLEPKIREAMSQAESRLEAIPWQNRAAMVASLADALVWSFDSELAQQRLDELTNSFALSWGVLIDPYDLTVSIDPDFEAEHYQRYAEAASVWDRESAAIDIVTALPMPDAAKDAATRAVMAWRGAEVDPLDPDEHRLSQQARREQLDVDLAAAPLTAEDRARVAFVVDYVRGETSQVDLLTSPVVVDPGEETRGRVAALLEQFANNPKSAREVGKQISVMTVDDQERVRDVGRAIAAGQAVDFAVWPGYINRDEFREALVEYADDAAELRSMADYLAEGNLTAEEQARLGAVVGTITDDTNLQITRMATQRDQLLEQARHGKGLTSMERAQIVCTIEDIDAGVIHGHKELPELLFADERTKASIDFLRTARPASELSNATRHEITELINATGAVTPRSREDERLRLEVSSISDSVFSVAAGSPATSVELDRQQYTIRRTELGKALARAGVAPEVRQQIRTLVDDRARQAGELGRPAAARRQQWRDKSAAAVAARDDAIAQRQAAAAVREPNPGTRACTTRPDRTAGQGQSRPTPAVGGRRQLHREEIGR</sequence>
<keyword evidence="3" id="KW-1185">Reference proteome</keyword>
<evidence type="ECO:0000256" key="1">
    <source>
        <dbReference type="SAM" id="MobiDB-lite"/>
    </source>
</evidence>